<sequence length="57" mass="6463">MTDWIEWKGGAQPVSDDVLVEVLFGSGKRLTEFADYLNWRAPNTSITAYRIVKEGQC</sequence>
<reference evidence="2" key="1">
    <citation type="journal article" date="2019" name="Int. J. Syst. Evol. Microbiol.">
        <title>The Global Catalogue of Microorganisms (GCM) 10K type strain sequencing project: providing services to taxonomists for standard genome sequencing and annotation.</title>
        <authorList>
            <consortium name="The Broad Institute Genomics Platform"/>
            <consortium name="The Broad Institute Genome Sequencing Center for Infectious Disease"/>
            <person name="Wu L."/>
            <person name="Ma J."/>
        </authorList>
    </citation>
    <scope>NUCLEOTIDE SEQUENCE [LARGE SCALE GENOMIC DNA]</scope>
    <source>
        <strain evidence="2">KCTC 52165</strain>
    </source>
</reference>
<dbReference type="Proteomes" id="UP001595583">
    <property type="component" value="Unassembled WGS sequence"/>
</dbReference>
<dbReference type="RefSeq" id="WP_378220704.1">
    <property type="nucleotide sequence ID" value="NZ_JBHRTK010000012.1"/>
</dbReference>
<gene>
    <name evidence="1" type="ORF">ACFOHJ_11820</name>
</gene>
<evidence type="ECO:0000313" key="1">
    <source>
        <dbReference type="EMBL" id="MFC3206903.1"/>
    </source>
</evidence>
<dbReference type="EMBL" id="JBHRTK010000012">
    <property type="protein sequence ID" value="MFC3206903.1"/>
    <property type="molecule type" value="Genomic_DNA"/>
</dbReference>
<proteinExistence type="predicted"/>
<accession>A0ABV7KEI8</accession>
<evidence type="ECO:0000313" key="2">
    <source>
        <dbReference type="Proteomes" id="UP001595583"/>
    </source>
</evidence>
<comment type="caution">
    <text evidence="1">The sequence shown here is derived from an EMBL/GenBank/DDBJ whole genome shotgun (WGS) entry which is preliminary data.</text>
</comment>
<name>A0ABV7KEI8_9HYPH</name>
<keyword evidence="2" id="KW-1185">Reference proteome</keyword>
<organism evidence="1 2">
    <name type="scientific">Aquamicrobium soli</name>
    <dbReference type="NCBI Taxonomy" id="1811518"/>
    <lineage>
        <taxon>Bacteria</taxon>
        <taxon>Pseudomonadati</taxon>
        <taxon>Pseudomonadota</taxon>
        <taxon>Alphaproteobacteria</taxon>
        <taxon>Hyphomicrobiales</taxon>
        <taxon>Phyllobacteriaceae</taxon>
        <taxon>Aquamicrobium</taxon>
    </lineage>
</organism>
<protein>
    <submittedName>
        <fullName evidence="1">Uncharacterized protein</fullName>
    </submittedName>
</protein>